<reference evidence="2 3" key="1">
    <citation type="submission" date="2022-03" db="EMBL/GenBank/DDBJ databases">
        <title>A chromosomal length assembly of Cordylochernes scorpioides.</title>
        <authorList>
            <person name="Zeh D."/>
            <person name="Zeh J."/>
        </authorList>
    </citation>
    <scope>NUCLEOTIDE SEQUENCE [LARGE SCALE GENOMIC DNA]</scope>
    <source>
        <strain evidence="2">IN4F17</strain>
        <tissue evidence="2">Whole Body</tissue>
    </source>
</reference>
<evidence type="ECO:0000313" key="3">
    <source>
        <dbReference type="Proteomes" id="UP001235939"/>
    </source>
</evidence>
<dbReference type="InterPro" id="IPR037201">
    <property type="entry name" value="CacyBP_N"/>
</dbReference>
<evidence type="ECO:0000259" key="1">
    <source>
        <dbReference type="Pfam" id="PF09032"/>
    </source>
</evidence>
<dbReference type="EMBL" id="CP092886">
    <property type="protein sequence ID" value="UYV84212.1"/>
    <property type="molecule type" value="Genomic_DNA"/>
</dbReference>
<dbReference type="Pfam" id="PF09032">
    <property type="entry name" value="Siah-Interact_N"/>
    <property type="match status" value="1"/>
</dbReference>
<organism evidence="2 3">
    <name type="scientific">Cordylochernes scorpioides</name>
    <dbReference type="NCBI Taxonomy" id="51811"/>
    <lineage>
        <taxon>Eukaryota</taxon>
        <taxon>Metazoa</taxon>
        <taxon>Ecdysozoa</taxon>
        <taxon>Arthropoda</taxon>
        <taxon>Chelicerata</taxon>
        <taxon>Arachnida</taxon>
        <taxon>Pseudoscorpiones</taxon>
        <taxon>Cheliferoidea</taxon>
        <taxon>Chernetidae</taxon>
        <taxon>Cordylochernes</taxon>
    </lineage>
</organism>
<dbReference type="InterPro" id="IPR015120">
    <property type="entry name" value="Siah-Interact_N"/>
</dbReference>
<evidence type="ECO:0000313" key="2">
    <source>
        <dbReference type="EMBL" id="UYV84212.1"/>
    </source>
</evidence>
<sequence length="128" mass="14817">MAASDMRNRCHVQLLLTWSTYAAHPCILDLQEVKSFLVRAKRPRIQELFQAEATRLEAQIQKLAPPAAAAPRPTICSVSKILTYGPGGIPITAYIFWTTLFSWIPRERDHHRTPRELYQWFPKEPDHH</sequence>
<dbReference type="Gene3D" id="4.10.860.10">
    <property type="entry name" value="UVR domain"/>
    <property type="match status" value="1"/>
</dbReference>
<proteinExistence type="predicted"/>
<protein>
    <recommendedName>
        <fullName evidence="1">Siah interacting protein N-terminal domain-containing protein</fullName>
    </recommendedName>
</protein>
<accession>A0ABY6LVP5</accession>
<dbReference type="Proteomes" id="UP001235939">
    <property type="component" value="Chromosome X"/>
</dbReference>
<keyword evidence="3" id="KW-1185">Reference proteome</keyword>
<gene>
    <name evidence="2" type="ORF">LAZ67_X001533</name>
</gene>
<feature type="domain" description="Siah interacting protein N-terminal" evidence="1">
    <location>
        <begin position="28"/>
        <end position="64"/>
    </location>
</feature>
<dbReference type="SUPFAM" id="SSF140106">
    <property type="entry name" value="Calcyclin-binding protein-like"/>
    <property type="match status" value="1"/>
</dbReference>
<name>A0ABY6LVP5_9ARAC</name>